<evidence type="ECO:0000259" key="2">
    <source>
        <dbReference type="Pfam" id="PF13229"/>
    </source>
</evidence>
<dbReference type="InterPro" id="IPR012334">
    <property type="entry name" value="Pectin_lyas_fold"/>
</dbReference>
<sequence length="350" mass="37462">MKFTLRLADGREIAASISEIASLTIDQPAALPAPTPAPEPVPAPAPVAPGLTAAEFLPALLACKGGEELTVRPGEVIPGYTVRDRIWKEPVTIIGRGAAFERPHYWGCEGIRHIGGTFFSPAEHEGVGGGGYALWLRDCRNTHVVGALVIDAVKGLIIGSCEDVEIEGCLFYNIRSDGINLGSVRRVRVAHNRFRDFAPLPTTCALKNGTVLDGLSRATCVAQGGTWRDGDHADAIQMFGTHVEDVLIEDNEIEGNMQSITYFNGAHPKVRGQRIRIRNNRVRSPRGWGISLQNCDDCEVTGNDVGRTAGGMAKVQINVSGSTGRFGSNVNPDAPSGHVTTTPLLEDSRP</sequence>
<organism evidence="3 4">
    <name type="scientific">Polymorphobacter multimanifer</name>
    <dbReference type="NCBI Taxonomy" id="1070431"/>
    <lineage>
        <taxon>Bacteria</taxon>
        <taxon>Pseudomonadati</taxon>
        <taxon>Pseudomonadota</taxon>
        <taxon>Alphaproteobacteria</taxon>
        <taxon>Sphingomonadales</taxon>
        <taxon>Sphingosinicellaceae</taxon>
        <taxon>Polymorphobacter</taxon>
    </lineage>
</organism>
<accession>A0A841L5Y0</accession>
<keyword evidence="4" id="KW-1185">Reference proteome</keyword>
<dbReference type="RefSeq" id="WP_184200497.1">
    <property type="nucleotide sequence ID" value="NZ_JACIIV010000018.1"/>
</dbReference>
<evidence type="ECO:0000256" key="1">
    <source>
        <dbReference type="SAM" id="MobiDB-lite"/>
    </source>
</evidence>
<gene>
    <name evidence="3" type="ORF">FHS79_002524</name>
</gene>
<evidence type="ECO:0000313" key="4">
    <source>
        <dbReference type="Proteomes" id="UP000538147"/>
    </source>
</evidence>
<feature type="region of interest" description="Disordered" evidence="1">
    <location>
        <begin position="323"/>
        <end position="350"/>
    </location>
</feature>
<dbReference type="SMART" id="SM00710">
    <property type="entry name" value="PbH1"/>
    <property type="match status" value="3"/>
</dbReference>
<dbReference type="InterPro" id="IPR011050">
    <property type="entry name" value="Pectin_lyase_fold/virulence"/>
</dbReference>
<dbReference type="Gene3D" id="2.160.20.10">
    <property type="entry name" value="Single-stranded right-handed beta-helix, Pectin lyase-like"/>
    <property type="match status" value="1"/>
</dbReference>
<dbReference type="Pfam" id="PF13229">
    <property type="entry name" value="Beta_helix"/>
    <property type="match status" value="1"/>
</dbReference>
<dbReference type="SUPFAM" id="SSF51126">
    <property type="entry name" value="Pectin lyase-like"/>
    <property type="match status" value="1"/>
</dbReference>
<dbReference type="EMBL" id="JACIIV010000018">
    <property type="protein sequence ID" value="MBB6228339.1"/>
    <property type="molecule type" value="Genomic_DNA"/>
</dbReference>
<dbReference type="InterPro" id="IPR006626">
    <property type="entry name" value="PbH1"/>
</dbReference>
<protein>
    <submittedName>
        <fullName evidence="3">Parallel beta-helix repeat protein</fullName>
    </submittedName>
</protein>
<dbReference type="AlphaFoldDB" id="A0A841L5Y0"/>
<evidence type="ECO:0000313" key="3">
    <source>
        <dbReference type="EMBL" id="MBB6228339.1"/>
    </source>
</evidence>
<feature type="domain" description="Right handed beta helix" evidence="2">
    <location>
        <begin position="140"/>
        <end position="305"/>
    </location>
</feature>
<dbReference type="InterPro" id="IPR039448">
    <property type="entry name" value="Beta_helix"/>
</dbReference>
<proteinExistence type="predicted"/>
<name>A0A841L5Y0_9SPHN</name>
<reference evidence="3 4" key="1">
    <citation type="submission" date="2020-08" db="EMBL/GenBank/DDBJ databases">
        <title>Genomic Encyclopedia of Type Strains, Phase IV (KMG-IV): sequencing the most valuable type-strain genomes for metagenomic binning, comparative biology and taxonomic classification.</title>
        <authorList>
            <person name="Goeker M."/>
        </authorList>
    </citation>
    <scope>NUCLEOTIDE SEQUENCE [LARGE SCALE GENOMIC DNA]</scope>
    <source>
        <strain evidence="3 4">DSM 102189</strain>
    </source>
</reference>
<comment type="caution">
    <text evidence="3">The sequence shown here is derived from an EMBL/GenBank/DDBJ whole genome shotgun (WGS) entry which is preliminary data.</text>
</comment>
<dbReference type="Proteomes" id="UP000538147">
    <property type="component" value="Unassembled WGS sequence"/>
</dbReference>